<dbReference type="PROSITE" id="PS51257">
    <property type="entry name" value="PROKAR_LIPOPROTEIN"/>
    <property type="match status" value="1"/>
</dbReference>
<accession>A0ABT6NXA6</accession>
<dbReference type="Proteomes" id="UP001160301">
    <property type="component" value="Unassembled WGS sequence"/>
</dbReference>
<dbReference type="SUPFAM" id="SSF75005">
    <property type="entry name" value="Arabinanase/levansucrase/invertase"/>
    <property type="match status" value="1"/>
</dbReference>
<dbReference type="InterPro" id="IPR023296">
    <property type="entry name" value="Glyco_hydro_beta-prop_sf"/>
</dbReference>
<reference evidence="1 2" key="1">
    <citation type="submission" date="2023-04" db="EMBL/GenBank/DDBJ databases">
        <title>The genome sequence of Polyangium sorediatum DSM14670.</title>
        <authorList>
            <person name="Zhang X."/>
        </authorList>
    </citation>
    <scope>NUCLEOTIDE SEQUENCE [LARGE SCALE GENOMIC DNA]</scope>
    <source>
        <strain evidence="1 2">DSM 14670</strain>
    </source>
</reference>
<comment type="caution">
    <text evidence="1">The sequence shown here is derived from an EMBL/GenBank/DDBJ whole genome shotgun (WGS) entry which is preliminary data.</text>
</comment>
<name>A0ABT6NXA6_9BACT</name>
<proteinExistence type="predicted"/>
<evidence type="ECO:0008006" key="3">
    <source>
        <dbReference type="Google" id="ProtNLM"/>
    </source>
</evidence>
<organism evidence="1 2">
    <name type="scientific">Polyangium sorediatum</name>
    <dbReference type="NCBI Taxonomy" id="889274"/>
    <lineage>
        <taxon>Bacteria</taxon>
        <taxon>Pseudomonadati</taxon>
        <taxon>Myxococcota</taxon>
        <taxon>Polyangia</taxon>
        <taxon>Polyangiales</taxon>
        <taxon>Polyangiaceae</taxon>
        <taxon>Polyangium</taxon>
    </lineage>
</organism>
<dbReference type="EMBL" id="JARZHI010000023">
    <property type="protein sequence ID" value="MDI1432767.1"/>
    <property type="molecule type" value="Genomic_DNA"/>
</dbReference>
<sequence>MMLRASSFVVTAALLAGCSPEEVVNPTGARFEGYQQVVPFVAPPAGVETQNANNNLDVVRHEGRVYLAFRTAPSHFASAKTVLYVVSSEDQETWRYETHVAMGTDLREMRLLSLEGKLVLYFAVLGSDPLDFEPQGMMAMTYEGGAWSEPAPLYEPGFIPWRAKVLDGAAYLVGYVGGENIYDFDGEPIRIHLLRTEDGRTFEPLVPGRPVVQEGGGSETDFVFLAQGDLLAVQRNEAGDALGFGSKICRAKAADLGAWTCKPDKKKYDSPLLFRSGDDVWLIGRRNLTETGNFDLDRDDLSLADQAGVYAVEYSFQPKRCALWRVDPESLTVSFELDLPSRGDTCFASIVPAGEGAYDVYNYTSPLDGDAEPRWIEGQGGPTLIYRVRLDVPR</sequence>
<evidence type="ECO:0000313" key="2">
    <source>
        <dbReference type="Proteomes" id="UP001160301"/>
    </source>
</evidence>
<gene>
    <name evidence="1" type="ORF">QHF89_24940</name>
</gene>
<evidence type="ECO:0000313" key="1">
    <source>
        <dbReference type="EMBL" id="MDI1432767.1"/>
    </source>
</evidence>
<protein>
    <recommendedName>
        <fullName evidence="3">Lipoprotein</fullName>
    </recommendedName>
</protein>
<dbReference type="RefSeq" id="WP_136967844.1">
    <property type="nucleotide sequence ID" value="NZ_JARZHI010000023.1"/>
</dbReference>
<keyword evidence="2" id="KW-1185">Reference proteome</keyword>
<dbReference type="Gene3D" id="2.120.10.10">
    <property type="match status" value="1"/>
</dbReference>